<dbReference type="InterPro" id="IPR016024">
    <property type="entry name" value="ARM-type_fold"/>
</dbReference>
<dbReference type="InterPro" id="IPR013762">
    <property type="entry name" value="Integrase-like_cat_sf"/>
</dbReference>
<dbReference type="GO" id="GO:0032040">
    <property type="term" value="C:small-subunit processome"/>
    <property type="evidence" value="ECO:0007669"/>
    <property type="project" value="TreeGrafter"/>
</dbReference>
<feature type="compositionally biased region" description="Basic residues" evidence="3">
    <location>
        <begin position="931"/>
        <end position="946"/>
    </location>
</feature>
<dbReference type="InterPro" id="IPR039505">
    <property type="entry name" value="DRC1/2_N"/>
</dbReference>
<accession>A0A8W8JBP6</accession>
<name>A0A8W8JBP6_MAGGI</name>
<evidence type="ECO:0000313" key="5">
    <source>
        <dbReference type="EnsemblMetazoa" id="G18376.1:cds"/>
    </source>
</evidence>
<feature type="compositionally biased region" description="Basic and acidic residues" evidence="3">
    <location>
        <begin position="892"/>
        <end position="909"/>
    </location>
</feature>
<dbReference type="PANTHER" id="PTHR17695">
    <property type="entry name" value="SMALL SUBUNIT PROCESSOME COMPONENT 20 HOMOLOG"/>
    <property type="match status" value="1"/>
</dbReference>
<feature type="compositionally biased region" description="Acidic residues" evidence="3">
    <location>
        <begin position="871"/>
        <end position="891"/>
    </location>
</feature>
<organism evidence="5 6">
    <name type="scientific">Magallana gigas</name>
    <name type="common">Pacific oyster</name>
    <name type="synonym">Crassostrea gigas</name>
    <dbReference type="NCBI Taxonomy" id="29159"/>
    <lineage>
        <taxon>Eukaryota</taxon>
        <taxon>Metazoa</taxon>
        <taxon>Spiralia</taxon>
        <taxon>Lophotrochozoa</taxon>
        <taxon>Mollusca</taxon>
        <taxon>Bivalvia</taxon>
        <taxon>Autobranchia</taxon>
        <taxon>Pteriomorphia</taxon>
        <taxon>Ostreida</taxon>
        <taxon>Ostreoidea</taxon>
        <taxon>Ostreidae</taxon>
        <taxon>Magallana</taxon>
    </lineage>
</organism>
<protein>
    <recommendedName>
        <fullName evidence="4">Tyr recombinase domain-containing protein</fullName>
    </recommendedName>
</protein>
<evidence type="ECO:0000256" key="2">
    <source>
        <dbReference type="ARBA" id="ARBA00023172"/>
    </source>
</evidence>
<dbReference type="PROSITE" id="PS51898">
    <property type="entry name" value="TYR_RECOMBINASE"/>
    <property type="match status" value="1"/>
</dbReference>
<feature type="domain" description="Tyr recombinase" evidence="4">
    <location>
        <begin position="1385"/>
        <end position="1575"/>
    </location>
</feature>
<dbReference type="GO" id="GO:0015074">
    <property type="term" value="P:DNA integration"/>
    <property type="evidence" value="ECO:0007669"/>
    <property type="project" value="InterPro"/>
</dbReference>
<dbReference type="InterPro" id="IPR011010">
    <property type="entry name" value="DNA_brk_join_enz"/>
</dbReference>
<dbReference type="SUPFAM" id="SSF47823">
    <property type="entry name" value="lambda integrase-like, N-terminal domain"/>
    <property type="match status" value="1"/>
</dbReference>
<proteinExistence type="predicted"/>
<dbReference type="InterPro" id="IPR010998">
    <property type="entry name" value="Integrase_recombinase_N"/>
</dbReference>
<dbReference type="SUPFAM" id="SSF48371">
    <property type="entry name" value="ARM repeat"/>
    <property type="match status" value="1"/>
</dbReference>
<reference evidence="5" key="1">
    <citation type="submission" date="2022-08" db="UniProtKB">
        <authorList>
            <consortium name="EnsemblMetazoa"/>
        </authorList>
    </citation>
    <scope>IDENTIFICATION</scope>
    <source>
        <strain evidence="5">05x7-T-G4-1.051#20</strain>
    </source>
</reference>
<dbReference type="GO" id="GO:0030686">
    <property type="term" value="C:90S preribosome"/>
    <property type="evidence" value="ECO:0007669"/>
    <property type="project" value="TreeGrafter"/>
</dbReference>
<keyword evidence="6" id="KW-1185">Reference proteome</keyword>
<evidence type="ECO:0000259" key="4">
    <source>
        <dbReference type="PROSITE" id="PS51898"/>
    </source>
</evidence>
<dbReference type="GO" id="GO:0006310">
    <property type="term" value="P:DNA recombination"/>
    <property type="evidence" value="ECO:0007669"/>
    <property type="project" value="UniProtKB-KW"/>
</dbReference>
<feature type="region of interest" description="Disordered" evidence="3">
    <location>
        <begin position="991"/>
        <end position="1019"/>
    </location>
</feature>
<dbReference type="EnsemblMetazoa" id="G18376.1">
    <property type="protein sequence ID" value="G18376.1:cds"/>
    <property type="gene ID" value="G18376"/>
</dbReference>
<dbReference type="Pfam" id="PF14772">
    <property type="entry name" value="NYD-SP28"/>
    <property type="match status" value="1"/>
</dbReference>
<feature type="region of interest" description="Disordered" evidence="3">
    <location>
        <begin position="866"/>
        <end position="957"/>
    </location>
</feature>
<dbReference type="SUPFAM" id="SSF56349">
    <property type="entry name" value="DNA breaking-rejoining enzymes"/>
    <property type="match status" value="1"/>
</dbReference>
<sequence>MGKSKAENTFKFQSFTERIAGVNIDVIHKIRHHDDTPDETSTYFCEALQKWSELNCTEHFTNFRKEISDQVQTFAQLVHHKEEIIAALKTHLAIPDSLALGPLLNLLVQLARDLQTDFYCYFHDFFDLLLNLLSKNAQDPELLEQIFSALSYIFKFLWRYLVRDIKDVYQYFSTLLRKNNREYIVNFAAESFAYLMRKVKNHGELFDFLFLTLEESPETAEGVGRLLFEMVKGVQRQFHSCTQKTFPIVLKKLGECQDGKYEQLPWDHVESAVTEMFVSMAKHTDKENSSEIWKILICGVDEVHKCWEKAAKKNKEKISAYLLRLLRLMGLWINYKGGKIIAEPETVAQCLLSMLRGDNLPDAVGGQLLEDVSSLLVSCTTVLPVETTVKLVTSVFKTKYPESLVFSFTRAVLDLPIFEKDVLPSLLPYCHQVMCGRDQASHQLTIHLLTHVTQQKAPPPTDGSELAQLQAYMMDFGVTKKTGIPNHIMSVLKTVSASDIVKGVGDLPDVWSALVLLPHVRPILDKKEAIQCVTSIFMNLLKSVSADTNEISKGEILHIMYHCLLALLYMQEDGEMFEWIPQAEVASLLSHYPENITVLEMADLYFTQASLDGSTSVTSEESLLQVYQSLERNLTSPYSKVRMLTLRILSQFSFRLPAQEDGDPNRLDVFRICLEAELVPLNVQDFRRKLLFLQKLQFDIVQKSIPVGPFTLVPLRYLIGALHINFKLLWEPLTKLIASHAAGLDKTVFWELYRQTLQDAAHKCEEAIYQTENKHRPEEEEEDEPMEEDDSLKQLFVESCRSHDTAEKPDEVNFRFYLWKSMHLFPQLCEKKNRDLVPLFFDFISNEYYNVDLSAAPTQNILKKETQVSAEGEEEEEEEEVEEEEDEEEEGEHVLTRAESKKKEEEKIERKRKKSESKSEMEEDIDEGHKKGGKQKKGRLRGKMVKPGKSDGSRLKSRAATSGLLVHLELFSKFTSPKSLYREAELRQLYEQRQRTSPARGRGRRRTVQPDEAATSSDTVNVSASIMPTQMIEESQQPPQQAGESFNIPSIIEESDFNLFDISDYQPVQTVTTFDSLGGHIPLKLKQKIWEGKFIDLALLLKSAIELDNEIESKGELQIRDGKMCLVKQKTNSFLSIEKWTTAFIIFSSIMLEKYRTRAQEMLKYMRDIRIAASKSSGWYKYDEQFRLRKASDPHSSWGQINTELWLLFVNNNKTPFNPDQPHNAYNPTIKHQPRLNTPNNNYYCNLYNSVEKIPTAGTRRRSQAHSTSQPDLECLVTESKRLIQSSLSHNSKLAYSTAHKKYNFFLDLYNLPDILPIPTDTLLKYIAYLSIQKYSAKTVELYVRALSFNHKLKAQHDTTKSFLVSKAIEGLKRSKGKTVDTRGPITRPLLRQLISSLPTVCSSQYEATLFTAAFSLAYFGLLRVGEFTTTNKSPSTHCLKLQNVTVHSHQSNLRLTIPHSKTDQTGKSSTLIISRESEKALCPIQAILNYSNIRPHSAPTAPFFIHADSKPLTRYQFNSVLQKALSTISHQGHFSTHSFRIGRATDMAAQGVPDQIIKTSGRWRSQVFSSYVRL</sequence>
<evidence type="ECO:0000256" key="3">
    <source>
        <dbReference type="SAM" id="MobiDB-lite"/>
    </source>
</evidence>
<keyword evidence="2" id="KW-0233">DNA recombination</keyword>
<dbReference type="Gene3D" id="1.10.443.10">
    <property type="entry name" value="Intergrase catalytic core"/>
    <property type="match status" value="1"/>
</dbReference>
<dbReference type="PANTHER" id="PTHR17695:SF11">
    <property type="entry name" value="SMALL SUBUNIT PROCESSOME COMPONENT 20 HOMOLOG"/>
    <property type="match status" value="1"/>
</dbReference>
<keyword evidence="1" id="KW-0238">DNA-binding</keyword>
<dbReference type="InterPro" id="IPR002104">
    <property type="entry name" value="Integrase_catalytic"/>
</dbReference>
<evidence type="ECO:0000313" key="6">
    <source>
        <dbReference type="Proteomes" id="UP000005408"/>
    </source>
</evidence>
<dbReference type="Gene3D" id="1.10.150.130">
    <property type="match status" value="1"/>
</dbReference>
<dbReference type="Proteomes" id="UP000005408">
    <property type="component" value="Unassembled WGS sequence"/>
</dbReference>
<dbReference type="GO" id="GO:0003677">
    <property type="term" value="F:DNA binding"/>
    <property type="evidence" value="ECO:0007669"/>
    <property type="project" value="UniProtKB-KW"/>
</dbReference>
<dbReference type="InterPro" id="IPR052575">
    <property type="entry name" value="SSU_processome_comp_20"/>
</dbReference>
<evidence type="ECO:0000256" key="1">
    <source>
        <dbReference type="ARBA" id="ARBA00023125"/>
    </source>
</evidence>